<dbReference type="HOGENOM" id="CLU_2426362_0_0_1"/>
<accession>H2XSH9</accession>
<reference evidence="1" key="4">
    <citation type="submission" date="2025-09" db="UniProtKB">
        <authorList>
            <consortium name="Ensembl"/>
        </authorList>
    </citation>
    <scope>IDENTIFICATION</scope>
</reference>
<organism evidence="1 2">
    <name type="scientific">Ciona intestinalis</name>
    <name type="common">Transparent sea squirt</name>
    <name type="synonym">Ascidia intestinalis</name>
    <dbReference type="NCBI Taxonomy" id="7719"/>
    <lineage>
        <taxon>Eukaryota</taxon>
        <taxon>Metazoa</taxon>
        <taxon>Chordata</taxon>
        <taxon>Tunicata</taxon>
        <taxon>Ascidiacea</taxon>
        <taxon>Phlebobranchia</taxon>
        <taxon>Cionidae</taxon>
        <taxon>Ciona</taxon>
    </lineage>
</organism>
<dbReference type="InParanoid" id="H2XSH9"/>
<reference evidence="1" key="2">
    <citation type="journal article" date="2008" name="Genome Biol.">
        <title>Improved genome assembly and evidence-based global gene model set for the chordate Ciona intestinalis: new insight into intron and operon populations.</title>
        <authorList>
            <person name="Satou Y."/>
            <person name="Mineta K."/>
            <person name="Ogasawara M."/>
            <person name="Sasakura Y."/>
            <person name="Shoguchi E."/>
            <person name="Ueno K."/>
            <person name="Yamada L."/>
            <person name="Matsumoto J."/>
            <person name="Wasserscheid J."/>
            <person name="Dewar K."/>
            <person name="Wiley G.B."/>
            <person name="Macmil S.L."/>
            <person name="Roe B.A."/>
            <person name="Zeller R.W."/>
            <person name="Hastings K.E."/>
            <person name="Lemaire P."/>
            <person name="Lindquist E."/>
            <person name="Endo T."/>
            <person name="Hotta K."/>
            <person name="Inaba K."/>
        </authorList>
    </citation>
    <scope>NUCLEOTIDE SEQUENCE [LARGE SCALE GENOMIC DNA]</scope>
    <source>
        <strain evidence="1">wild type</strain>
    </source>
</reference>
<name>H2XSH9_CIOIN</name>
<evidence type="ECO:0000313" key="2">
    <source>
        <dbReference type="Proteomes" id="UP000008144"/>
    </source>
</evidence>
<evidence type="ECO:0000313" key="1">
    <source>
        <dbReference type="Ensembl" id="ENSCINP00000032613.1"/>
    </source>
</evidence>
<protein>
    <submittedName>
        <fullName evidence="1">Uncharacterized protein</fullName>
    </submittedName>
</protein>
<reference evidence="2" key="1">
    <citation type="journal article" date="2002" name="Science">
        <title>The draft genome of Ciona intestinalis: insights into chordate and vertebrate origins.</title>
        <authorList>
            <person name="Dehal P."/>
            <person name="Satou Y."/>
            <person name="Campbell R.K."/>
            <person name="Chapman J."/>
            <person name="Degnan B."/>
            <person name="De Tomaso A."/>
            <person name="Davidson B."/>
            <person name="Di Gregorio A."/>
            <person name="Gelpke M."/>
            <person name="Goodstein D.M."/>
            <person name="Harafuji N."/>
            <person name="Hastings K.E."/>
            <person name="Ho I."/>
            <person name="Hotta K."/>
            <person name="Huang W."/>
            <person name="Kawashima T."/>
            <person name="Lemaire P."/>
            <person name="Martinez D."/>
            <person name="Meinertzhagen I.A."/>
            <person name="Necula S."/>
            <person name="Nonaka M."/>
            <person name="Putnam N."/>
            <person name="Rash S."/>
            <person name="Saiga H."/>
            <person name="Satake M."/>
            <person name="Terry A."/>
            <person name="Yamada L."/>
            <person name="Wang H.G."/>
            <person name="Awazu S."/>
            <person name="Azumi K."/>
            <person name="Boore J."/>
            <person name="Branno M."/>
            <person name="Chin-Bow S."/>
            <person name="DeSantis R."/>
            <person name="Doyle S."/>
            <person name="Francino P."/>
            <person name="Keys D.N."/>
            <person name="Haga S."/>
            <person name="Hayashi H."/>
            <person name="Hino K."/>
            <person name="Imai K.S."/>
            <person name="Inaba K."/>
            <person name="Kano S."/>
            <person name="Kobayashi K."/>
            <person name="Kobayashi M."/>
            <person name="Lee B.I."/>
            <person name="Makabe K.W."/>
            <person name="Manohar C."/>
            <person name="Matassi G."/>
            <person name="Medina M."/>
            <person name="Mochizuki Y."/>
            <person name="Mount S."/>
            <person name="Morishita T."/>
            <person name="Miura S."/>
            <person name="Nakayama A."/>
            <person name="Nishizaka S."/>
            <person name="Nomoto H."/>
            <person name="Ohta F."/>
            <person name="Oishi K."/>
            <person name="Rigoutsos I."/>
            <person name="Sano M."/>
            <person name="Sasaki A."/>
            <person name="Sasakura Y."/>
            <person name="Shoguchi E."/>
            <person name="Shin-i T."/>
            <person name="Spagnuolo A."/>
            <person name="Stainier D."/>
            <person name="Suzuki M.M."/>
            <person name="Tassy O."/>
            <person name="Takatori N."/>
            <person name="Tokuoka M."/>
            <person name="Yagi K."/>
            <person name="Yoshizaki F."/>
            <person name="Wada S."/>
            <person name="Zhang C."/>
            <person name="Hyatt P.D."/>
            <person name="Larimer F."/>
            <person name="Detter C."/>
            <person name="Doggett N."/>
            <person name="Glavina T."/>
            <person name="Hawkins T."/>
            <person name="Richardson P."/>
            <person name="Lucas S."/>
            <person name="Kohara Y."/>
            <person name="Levine M."/>
            <person name="Satoh N."/>
            <person name="Rokhsar D.S."/>
        </authorList>
    </citation>
    <scope>NUCLEOTIDE SEQUENCE [LARGE SCALE GENOMIC DNA]</scope>
</reference>
<reference evidence="1" key="3">
    <citation type="submission" date="2025-08" db="UniProtKB">
        <authorList>
            <consortium name="Ensembl"/>
        </authorList>
    </citation>
    <scope>IDENTIFICATION</scope>
</reference>
<proteinExistence type="predicted"/>
<dbReference type="Proteomes" id="UP000008144">
    <property type="component" value="Chromosome 14"/>
</dbReference>
<keyword evidence="2" id="KW-1185">Reference proteome</keyword>
<sequence>MTTFRSILSVLRHHHVTEGSTDRESMTSQPHATYLLRTVSIRITLFAQEIVYFAGSKLNEATLYKPRFFNIFKTCQFKNINKTWCVLLFQN</sequence>
<dbReference type="AlphaFoldDB" id="H2XSH9"/>
<dbReference type="Ensembl" id="ENSCINT00000034351.1">
    <property type="protein sequence ID" value="ENSCINP00000032613.1"/>
    <property type="gene ID" value="ENSCING00000018548.1"/>
</dbReference>
<dbReference type="EMBL" id="EAAA01001171">
    <property type="status" value="NOT_ANNOTATED_CDS"/>
    <property type="molecule type" value="Genomic_DNA"/>
</dbReference>